<reference evidence="1 2" key="1">
    <citation type="journal article" date="2022" name="Front. Cell. Infect. Microbiol.">
        <title>The Genomes of Two Strains of Taenia crassiceps the Animal Model for the Study of Human Cysticercosis.</title>
        <authorList>
            <person name="Bobes R.J."/>
            <person name="Estrada K."/>
            <person name="Rios-Valencia D.G."/>
            <person name="Calderon-Gallegos A."/>
            <person name="de la Torre P."/>
            <person name="Carrero J.C."/>
            <person name="Sanchez-Flores A."/>
            <person name="Laclette J.P."/>
        </authorList>
    </citation>
    <scope>NUCLEOTIDE SEQUENCE [LARGE SCALE GENOMIC DNA]</scope>
    <source>
        <strain evidence="1">WFUcys</strain>
    </source>
</reference>
<gene>
    <name evidence="1" type="ORF">TcWFU_001001</name>
</gene>
<proteinExistence type="predicted"/>
<dbReference type="EMBL" id="JAKROA010000012">
    <property type="protein sequence ID" value="KAL5104397.1"/>
    <property type="molecule type" value="Genomic_DNA"/>
</dbReference>
<sequence length="83" mass="8784">MNCRTWVTLDEQVVMLWREAKQTIEQTDGMVGEGECIEDLINTTTATATATATVTVTATVATIATTTAIADYTVASLVGGEAR</sequence>
<protein>
    <submittedName>
        <fullName evidence="1">Uncharacterized protein</fullName>
    </submittedName>
</protein>
<organism evidence="1 2">
    <name type="scientific">Taenia crassiceps</name>
    <dbReference type="NCBI Taxonomy" id="6207"/>
    <lineage>
        <taxon>Eukaryota</taxon>
        <taxon>Metazoa</taxon>
        <taxon>Spiralia</taxon>
        <taxon>Lophotrochozoa</taxon>
        <taxon>Platyhelminthes</taxon>
        <taxon>Cestoda</taxon>
        <taxon>Eucestoda</taxon>
        <taxon>Cyclophyllidea</taxon>
        <taxon>Taeniidae</taxon>
        <taxon>Taenia</taxon>
    </lineage>
</organism>
<accession>A0ABR4Q437</accession>
<evidence type="ECO:0000313" key="2">
    <source>
        <dbReference type="Proteomes" id="UP001651158"/>
    </source>
</evidence>
<name>A0ABR4Q437_9CEST</name>
<keyword evidence="2" id="KW-1185">Reference proteome</keyword>
<dbReference type="Proteomes" id="UP001651158">
    <property type="component" value="Unassembled WGS sequence"/>
</dbReference>
<evidence type="ECO:0000313" key="1">
    <source>
        <dbReference type="EMBL" id="KAL5104397.1"/>
    </source>
</evidence>
<comment type="caution">
    <text evidence="1">The sequence shown here is derived from an EMBL/GenBank/DDBJ whole genome shotgun (WGS) entry which is preliminary data.</text>
</comment>